<accession>A0A4P9TJW9</accession>
<protein>
    <submittedName>
        <fullName evidence="1">Uncharacterized protein</fullName>
    </submittedName>
</protein>
<proteinExistence type="predicted"/>
<dbReference type="AlphaFoldDB" id="A0A4P9TJW9"/>
<keyword evidence="2" id="KW-1185">Reference proteome</keyword>
<dbReference type="EMBL" id="CP040639">
    <property type="protein sequence ID" value="QCW05311.1"/>
    <property type="molecule type" value="Genomic_DNA"/>
</dbReference>
<organism evidence="1 2">
    <name type="scientific">Natrinema pallidum</name>
    <dbReference type="NCBI Taxonomy" id="69527"/>
    <lineage>
        <taxon>Archaea</taxon>
        <taxon>Methanobacteriati</taxon>
        <taxon>Methanobacteriota</taxon>
        <taxon>Stenosarchaea group</taxon>
        <taxon>Halobacteria</taxon>
        <taxon>Halobacteriales</taxon>
        <taxon>Natrialbaceae</taxon>
        <taxon>Natrinema</taxon>
    </lineage>
</organism>
<gene>
    <name evidence="1" type="ORF">FGF80_18905</name>
</gene>
<name>A0A4P9TJW9_9EURY</name>
<keyword evidence="1" id="KW-0614">Plasmid</keyword>
<dbReference type="Proteomes" id="UP000307562">
    <property type="component" value="Plasmid pNPA70"/>
</dbReference>
<dbReference type="KEGG" id="npl:FGF80_18905"/>
<evidence type="ECO:0000313" key="1">
    <source>
        <dbReference type="EMBL" id="QCW05311.1"/>
    </source>
</evidence>
<evidence type="ECO:0000313" key="2">
    <source>
        <dbReference type="Proteomes" id="UP000307562"/>
    </source>
</evidence>
<reference evidence="2" key="1">
    <citation type="submission" date="2019-05" db="EMBL/GenBank/DDBJ databases">
        <title>Complete Genome Sequence and Methylation Pattern of the Halophilic Archaeon Natrinema pallidum BOL6-1.</title>
        <authorList>
            <person name="DasSarma P."/>
            <person name="DasSarma B.P."/>
            <person name="DasSarma S.L."/>
            <person name="Martinez F.L."/>
            <person name="Guzman D."/>
            <person name="Roberts R.J."/>
            <person name="DasSarma S."/>
        </authorList>
    </citation>
    <scope>NUCLEOTIDE SEQUENCE [LARGE SCALE GENOMIC DNA]</scope>
    <source>
        <strain evidence="2">BOL6-1</strain>
        <plasmid evidence="2">pnpa70</plasmid>
    </source>
</reference>
<geneLocation type="plasmid" evidence="2">
    <name>pnpa70</name>
</geneLocation>
<dbReference type="RefSeq" id="WP_138655768.1">
    <property type="nucleotide sequence ID" value="NZ_CP040639.1"/>
</dbReference>
<dbReference type="GeneID" id="96158212"/>
<sequence length="273" mass="30098">MQDFTVGEGTQTQSIGFDATKRSKTVVTVGVLLNRTQEALLLDDFCETIRDDGYLPFRTKSRDLSLDPETATKILSNCNGEVAICTHQGDVTLEYAEAVHSAIIINELNITTDNTIAIVDGSRSRADNLAQAVTPFETTPPPITNCVQSEFYYPHLLLADLVAGAIADTFRETDRYLPSISLGEPVGPLVDTTSRRDRWNRGYSAVARGEGEIQQPTYEQRYADSVKERVSCWFQGQFGKTHAPSPESDGVRPVVGRLKAMECESAATWLDDQ</sequence>